<evidence type="ECO:0000256" key="11">
    <source>
        <dbReference type="PROSITE-ProRule" id="PRU00043"/>
    </source>
</evidence>
<evidence type="ECO:0000313" key="13">
    <source>
        <dbReference type="EMBL" id="KAI6653482.1"/>
    </source>
</evidence>
<evidence type="ECO:0000256" key="1">
    <source>
        <dbReference type="ARBA" id="ARBA00004167"/>
    </source>
</evidence>
<keyword evidence="7" id="KW-1133">Transmembrane helix</keyword>
<evidence type="ECO:0000256" key="8">
    <source>
        <dbReference type="ARBA" id="ARBA00023136"/>
    </source>
</evidence>
<feature type="domain" description="Cadherin" evidence="12">
    <location>
        <begin position="1578"/>
        <end position="1676"/>
    </location>
</feature>
<feature type="domain" description="Cadherin" evidence="12">
    <location>
        <begin position="460"/>
        <end position="564"/>
    </location>
</feature>
<accession>A0AAV7JX85</accession>
<dbReference type="FunFam" id="2.60.40.60:FF:000104">
    <property type="entry name" value="cadherin-23 isoform X1"/>
    <property type="match status" value="1"/>
</dbReference>
<keyword evidence="9" id="KW-1015">Disulfide bond</keyword>
<dbReference type="EMBL" id="JAKMXF010000266">
    <property type="protein sequence ID" value="KAI6653482.1"/>
    <property type="molecule type" value="Genomic_DNA"/>
</dbReference>
<dbReference type="PROSITE" id="PS50268">
    <property type="entry name" value="CADHERIN_2"/>
    <property type="match status" value="25"/>
</dbReference>
<feature type="domain" description="Cadherin" evidence="12">
    <location>
        <begin position="148"/>
        <end position="250"/>
    </location>
</feature>
<dbReference type="FunFam" id="2.60.40.60:FF:000020">
    <property type="entry name" value="Dachsous cadherin-related 1b"/>
    <property type="match status" value="3"/>
</dbReference>
<dbReference type="Pfam" id="PF00028">
    <property type="entry name" value="Cadherin"/>
    <property type="match status" value="12"/>
</dbReference>
<protein>
    <submittedName>
        <fullName evidence="13">Protocadherin Fat 4-like</fullName>
    </submittedName>
</protein>
<feature type="domain" description="Cadherin" evidence="12">
    <location>
        <begin position="2091"/>
        <end position="2195"/>
    </location>
</feature>
<dbReference type="FunFam" id="2.60.40.60:FF:000013">
    <property type="entry name" value="Cadherin EGF LAG seven-pass G-type receptor"/>
    <property type="match status" value="1"/>
</dbReference>
<dbReference type="PRINTS" id="PR00205">
    <property type="entry name" value="CADHERIN"/>
</dbReference>
<proteinExistence type="predicted"/>
<sequence length="2964" mass="322545">MYIPYKVYFLKLTCSDNAPSPCTVTTTLTITSADSNISPPQFSSPFYNITLSESVTVLDAVFIAVATDTDLGTNGMVSYSINDTVMFSIDSVTGVVYLSHPLDFESSISHTLIILATDGTPLSPNRKSSSALLNIYVTDINDNRPYCGATLFTVLFPGTAGIGYSVIQLNCTDPDLGLSGLSYTLSGDVMNLFDISIQGLITLATTLTTDVNISTLIVSVSDNFIGDSVQITNVTIMIVLTGQNDFCPEFSQANYSTNLTESSPPGELVITVHAEDRDAEINGAVRYSIINGDNMGHFAVRESTGEIILISSLDRESIVAYSLLITASDNGLPPCTNSTVVTIIITDSNDNKPCFSQPFYTETVPLNTPIDSIILSVASQDMDLDSNSQVFYSLISVNSPEHFSIHHTSGDINLTYNLSNSSVELYQFLIEATDNGMSSLSCSSYLTIYTQHMNVFPPVFDHNEFVSISENITPLITLLYVAASDRDSEYLHYSIVSENEDYLFYLHPDTGALSLRRQLDYEQRSVHSLIVEARDVVLYDGISLADTSEVTISVRNENDNIPCFEYNSYSITIDSTAGIGDELLTIVCTDLDMAPYGNTTLSISDGNNNGYFSVAQAGVISIAQDITELKYEILTVTCSDGELSVNTTVLIIATSPDVPQFSRDTYEWYLVENSQLGTSYTEISASSNSTVTYSILTGDYTHVVVYIDSAYGIVHLINTVDRELVTDYIYIISALSDDIISYSTLHIIVTDDNDNRPVIFIGPVALLYSYSPPDSVVTFLSCQDSDIDSNGLTNLIINAGNEDGLFVLSPEGALQLNRTLGSESVYSLVISCYDSGLPSLSTTASINVEIAPVNRYSPEFEYNQLVVDVLENEFVNDILVTLIAVDRDEGTFGDISYSILSGNELNLFRINPITGEFTLEYPLDFESVQTHTLTVAAIDGGYGEAAARYSTADVIIRVLDVNDNSPHLDSDIYSLHISFTTAPGIELLRTVCTDTDSGNNGETEYYFVNDSAPFYVSNGSIFLAFPLEYSFPDSVCLVLECRDRGSPPLVTSSLLRIYITKDELAPEFNQSIYSLTLFESTELFTDIITITAEDRDPGNNGIVSLLLTDCEYDCPFSINTVTGVVSVIGALDYETHPTYSLQVQALDLGTFSHTSEATIEIQIINENDNFPEFNIPFHQISISENSPINTPVLSLLCYDLDSDELSYAITDGLQGTNAFYLSEHGVLLVSDIVDYETIPSYSLTVQCSDGLNSVYSSVQVRIININEYTPTFNQSNYNISLLESLTFGSIIFTVTAVDRDADSLGDITYTLVGGNTQLTFGIQSTEGIIFLTDSLDYETTPTYSLILFATDGDGLIGRTSVLIKVINVNDNAPVFMPSIYSRELSIDQEVNVNVIELRCSDRDGDDLVYNIESGNTGSYFNISQTGLVFVARNLTRSNQVLILKISCSDRSTKPSAVAIFSINIIREADCPIQFANNVPYIDFVSEDVSIHHLVLTLFVNGSSNDVSYHIDNTFVPFYINSIGTTGQILVSSALDADIEDEYIFNVIATPNDVLCNDPPQTSVTIFIEDVNEFSPLVTPAIQTIYLEENLSVPQLIAQFQCNDSDASNNEVTFIDGSAGIDTDIAGRVTLSIGLDYETQPQHIFMIMCKDSADIPKTGTARLHIMVIPQNEFPPIFSLDTYLFQVSESEQPGFLIDGILATDGDSLLSGDGQVSYSLTNTYQFLVNDNGDMVVIDALDREYNPNITFIATATDNGNVSMSASATIVVILLDSNDNPPLFHPLVYSISRDSNQSITDPLAAISCTDPDIGINALLELSFPPGFNLSYAFSDQTGGQGEINASLIALSPPSEGVLTFDVHCTDSGNMSLFSTALVSIVISSECYIPQLFPIYHATISEDSVINSVVVNTSAQFDPLCPHEFFIVSGEIGAFAINKTKGDIYVLSSLDFETIPAYEIGISLISLTATGAKSSTATVFITITNVNDNSPVIEPSRLIVTYPEDTHNNQVIASYSCEDLDSDLVQFDIESGNEDLRFNLNGQGVLTLLNPLDYENIQVHDLFISCAELGGPGILHTTTAELTVLVSAVNDNEPSFDQTTYFDTVIENTAIGTMILLVSATDNDLTTPHNKTLFDLSGANSQLFLVTSEGNLLTADFLDAETNSGLYQFSVLAYNPEPGASTATATVIITLTDVNEDPPVCGGGLINLELDPGTYSTEAVGSNLLCTDQDISPPSFTATLTGDINNDGTLILTAELSGSSLSLKLSGTINYPQHVIPNQYTLAVSDGGSPALIGYTLVYVRVNPPPGVLSFSPSSRSISVREDFPSGEDLIDVGAFLNGDNKDLADYSTAFPLTVTSEGMVALTSSLDYETRTSYSIDIRAEVSSQFNIFTLNIQVEDVNDNEPVFSAGNIIRFSVREDSNPSAVGTIRATDADSGVNGDVRFTQISSTAPIGLFTVSLLGMVRLTGPLDREDTPHYSIQVRASDQGSPSLSAVAVLLITVSDVNDNPPIFLEDSSGITLSIAHTIAKDSVIYNFQVSDLDLNPTFILSVIGGSSVIAAFGVSNTGELFIRDDLVNRPSQTFEFTVQVSDGVLTDSISVRILVNIVSDVELTLRENSPIDTVIWNASDYSQGSYSPTENAEFFLTLGNFQNTFSIDSTSGQLSTIGEIDYEDVIVYTFIVEIMDSSNTINTNLKVAVYLLVLDENDNNPVFTQTISSVTILESDYILPYKLAQVSAVDADSGVYAQLEYHLVYPVTGQEATELPFYFTFDGSLYVQGDVDRELYSLLDLLVRVRDKSQDPLSTTTPIQISVLDINDNSPSFVNLTSPIEIINNLPDNSVFYEFYISDPDAAENGTLQLSLEQITTPNSLYFDFNLDQATGLVRLIKIDNLIGLSEDELFFIDLRLSVSDQGSPQLSHTQDIMIAVKPYDIRPSFQSDFYWVDLLYSAPVGSVLLTVQLDVKLDSITFLIG</sequence>
<evidence type="ECO:0000256" key="10">
    <source>
        <dbReference type="ARBA" id="ARBA00023180"/>
    </source>
</evidence>
<dbReference type="InterPro" id="IPR015919">
    <property type="entry name" value="Cadherin-like_sf"/>
</dbReference>
<keyword evidence="6 11" id="KW-0106">Calcium</keyword>
<dbReference type="InterPro" id="IPR050174">
    <property type="entry name" value="Protocadherin/Cadherin-CA"/>
</dbReference>
<dbReference type="GO" id="GO:0005886">
    <property type="term" value="C:plasma membrane"/>
    <property type="evidence" value="ECO:0007669"/>
    <property type="project" value="InterPro"/>
</dbReference>
<comment type="caution">
    <text evidence="13">The sequence shown here is derived from an EMBL/GenBank/DDBJ whole genome shotgun (WGS) entry which is preliminary data.</text>
</comment>
<keyword evidence="3" id="KW-0812">Transmembrane</keyword>
<feature type="domain" description="Cadherin" evidence="12">
    <location>
        <begin position="2599"/>
        <end position="2705"/>
    </location>
</feature>
<dbReference type="CDD" id="cd11304">
    <property type="entry name" value="Cadherin_repeat"/>
    <property type="match status" value="23"/>
</dbReference>
<evidence type="ECO:0000256" key="7">
    <source>
        <dbReference type="ARBA" id="ARBA00022989"/>
    </source>
</evidence>
<feature type="domain" description="Cadherin" evidence="12">
    <location>
        <begin position="565"/>
        <end position="661"/>
    </location>
</feature>
<dbReference type="GO" id="GO:0005509">
    <property type="term" value="F:calcium ion binding"/>
    <property type="evidence" value="ECO:0007669"/>
    <property type="project" value="UniProtKB-UniRule"/>
</dbReference>
<name>A0AAV7JX85_9METZ</name>
<feature type="domain" description="Cadherin" evidence="12">
    <location>
        <begin position="1069"/>
        <end position="1173"/>
    </location>
</feature>
<evidence type="ECO:0000256" key="4">
    <source>
        <dbReference type="ARBA" id="ARBA00022729"/>
    </source>
</evidence>
<comment type="subcellular location">
    <subcellularLocation>
        <location evidence="1">Membrane</location>
        <topology evidence="1">Single-pass membrane protein</topology>
    </subcellularLocation>
</comment>
<dbReference type="PANTHER" id="PTHR24028:SF328">
    <property type="entry name" value="CADHERIN-3"/>
    <property type="match status" value="1"/>
</dbReference>
<dbReference type="SUPFAM" id="SSF49313">
    <property type="entry name" value="Cadherin-like"/>
    <property type="match status" value="27"/>
</dbReference>
<dbReference type="Gene3D" id="2.60.40.60">
    <property type="entry name" value="Cadherins"/>
    <property type="match status" value="27"/>
</dbReference>
<reference evidence="13 14" key="1">
    <citation type="journal article" date="2023" name="BMC Biol.">
        <title>The compact genome of the sponge Oopsacas minuta (Hexactinellida) is lacking key metazoan core genes.</title>
        <authorList>
            <person name="Santini S."/>
            <person name="Schenkelaars Q."/>
            <person name="Jourda C."/>
            <person name="Duchesne M."/>
            <person name="Belahbib H."/>
            <person name="Rocher C."/>
            <person name="Selva M."/>
            <person name="Riesgo A."/>
            <person name="Vervoort M."/>
            <person name="Leys S.P."/>
            <person name="Kodjabachian L."/>
            <person name="Le Bivic A."/>
            <person name="Borchiellini C."/>
            <person name="Claverie J.M."/>
            <person name="Renard E."/>
        </authorList>
    </citation>
    <scope>NUCLEOTIDE SEQUENCE [LARGE SCALE GENOMIC DNA]</scope>
    <source>
        <strain evidence="13">SPO-2</strain>
    </source>
</reference>
<feature type="domain" description="Cadherin" evidence="12">
    <location>
        <begin position="2345"/>
        <end position="2400"/>
    </location>
</feature>
<feature type="domain" description="Cadherin" evidence="12">
    <location>
        <begin position="1886"/>
        <end position="1987"/>
    </location>
</feature>
<keyword evidence="8" id="KW-0472">Membrane</keyword>
<feature type="domain" description="Cadherin" evidence="12">
    <location>
        <begin position="771"/>
        <end position="860"/>
    </location>
</feature>
<feature type="domain" description="Cadherin" evidence="12">
    <location>
        <begin position="1376"/>
        <end position="1481"/>
    </location>
</feature>
<feature type="domain" description="Cadherin" evidence="12">
    <location>
        <begin position="662"/>
        <end position="759"/>
    </location>
</feature>
<dbReference type="Proteomes" id="UP001165289">
    <property type="component" value="Unassembled WGS sequence"/>
</dbReference>
<feature type="domain" description="Cadherin" evidence="12">
    <location>
        <begin position="251"/>
        <end position="355"/>
    </location>
</feature>
<dbReference type="GO" id="GO:0007156">
    <property type="term" value="P:homophilic cell adhesion via plasma membrane adhesion molecules"/>
    <property type="evidence" value="ECO:0007669"/>
    <property type="project" value="InterPro"/>
</dbReference>
<feature type="domain" description="Cadherin" evidence="12">
    <location>
        <begin position="969"/>
        <end position="1068"/>
    </location>
</feature>
<dbReference type="PROSITE" id="PS00232">
    <property type="entry name" value="CADHERIN_1"/>
    <property type="match status" value="7"/>
</dbReference>
<feature type="domain" description="Cadherin" evidence="12">
    <location>
        <begin position="43"/>
        <end position="147"/>
    </location>
</feature>
<keyword evidence="5" id="KW-0677">Repeat</keyword>
<gene>
    <name evidence="13" type="ORF">LOD99_3378</name>
</gene>
<feature type="domain" description="Cadherin" evidence="12">
    <location>
        <begin position="1677"/>
        <end position="1779"/>
    </location>
</feature>
<organism evidence="13 14">
    <name type="scientific">Oopsacas minuta</name>
    <dbReference type="NCBI Taxonomy" id="111878"/>
    <lineage>
        <taxon>Eukaryota</taxon>
        <taxon>Metazoa</taxon>
        <taxon>Porifera</taxon>
        <taxon>Hexactinellida</taxon>
        <taxon>Hexasterophora</taxon>
        <taxon>Lyssacinosida</taxon>
        <taxon>Leucopsacidae</taxon>
        <taxon>Oopsacas</taxon>
    </lineage>
</organism>
<keyword evidence="14" id="KW-1185">Reference proteome</keyword>
<keyword evidence="10" id="KW-0325">Glycoprotein</keyword>
<evidence type="ECO:0000256" key="9">
    <source>
        <dbReference type="ARBA" id="ARBA00023157"/>
    </source>
</evidence>
<feature type="domain" description="Cadherin" evidence="12">
    <location>
        <begin position="1988"/>
        <end position="2090"/>
    </location>
</feature>
<feature type="domain" description="Cadherin" evidence="12">
    <location>
        <begin position="2706"/>
        <end position="2815"/>
    </location>
</feature>
<evidence type="ECO:0000259" key="12">
    <source>
        <dbReference type="PROSITE" id="PS50268"/>
    </source>
</evidence>
<keyword evidence="4" id="KW-0732">Signal</keyword>
<feature type="domain" description="Cadherin" evidence="12">
    <location>
        <begin position="861"/>
        <end position="968"/>
    </location>
</feature>
<dbReference type="InterPro" id="IPR020894">
    <property type="entry name" value="Cadherin_CS"/>
</dbReference>
<evidence type="ECO:0000313" key="14">
    <source>
        <dbReference type="Proteomes" id="UP001165289"/>
    </source>
</evidence>
<evidence type="ECO:0000256" key="3">
    <source>
        <dbReference type="ARBA" id="ARBA00022692"/>
    </source>
</evidence>
<feature type="domain" description="Cadherin" evidence="12">
    <location>
        <begin position="2816"/>
        <end position="2928"/>
    </location>
</feature>
<evidence type="ECO:0000256" key="2">
    <source>
        <dbReference type="ARBA" id="ARBA00022536"/>
    </source>
</evidence>
<dbReference type="PANTHER" id="PTHR24028">
    <property type="entry name" value="CADHERIN-87A"/>
    <property type="match status" value="1"/>
</dbReference>
<dbReference type="SMART" id="SM00112">
    <property type="entry name" value="CA"/>
    <property type="match status" value="24"/>
</dbReference>
<feature type="domain" description="Cadherin" evidence="12">
    <location>
        <begin position="1476"/>
        <end position="1577"/>
    </location>
</feature>
<feature type="domain" description="Cadherin" evidence="12">
    <location>
        <begin position="1174"/>
        <end position="1272"/>
    </location>
</feature>
<dbReference type="FunFam" id="2.60.40.60:FF:000033">
    <property type="entry name" value="FAT atypical cadherin 1"/>
    <property type="match status" value="1"/>
</dbReference>
<keyword evidence="2" id="KW-0245">EGF-like domain</keyword>
<evidence type="ECO:0000256" key="6">
    <source>
        <dbReference type="ARBA" id="ARBA00022837"/>
    </source>
</evidence>
<feature type="domain" description="Cadherin" evidence="12">
    <location>
        <begin position="356"/>
        <end position="460"/>
    </location>
</feature>
<evidence type="ECO:0000256" key="5">
    <source>
        <dbReference type="ARBA" id="ARBA00022737"/>
    </source>
</evidence>
<feature type="domain" description="Cadherin" evidence="12">
    <location>
        <begin position="1273"/>
        <end position="1375"/>
    </location>
</feature>
<feature type="domain" description="Cadherin" evidence="12">
    <location>
        <begin position="2402"/>
        <end position="2505"/>
    </location>
</feature>
<dbReference type="InterPro" id="IPR002126">
    <property type="entry name" value="Cadherin-like_dom"/>
</dbReference>
<dbReference type="FunFam" id="2.60.40.60:FF:000015">
    <property type="entry name" value="FAT atypical cadherin 1"/>
    <property type="match status" value="1"/>
</dbReference>